<dbReference type="RefSeq" id="WP_107840033.1">
    <property type="nucleotide sequence ID" value="NZ_JARSFG010000012.1"/>
</dbReference>
<protein>
    <submittedName>
        <fullName evidence="2">Amidase domain-containing protein</fullName>
    </submittedName>
</protein>
<proteinExistence type="predicted"/>
<evidence type="ECO:0000313" key="3">
    <source>
        <dbReference type="Proteomes" id="UP001344888"/>
    </source>
</evidence>
<feature type="domain" description="Putative amidase" evidence="1">
    <location>
        <begin position="2"/>
        <end position="155"/>
    </location>
</feature>
<organism evidence="2 3">
    <name type="scientific">Metasolibacillus meyeri</name>
    <dbReference type="NCBI Taxonomy" id="1071052"/>
    <lineage>
        <taxon>Bacteria</taxon>
        <taxon>Bacillati</taxon>
        <taxon>Bacillota</taxon>
        <taxon>Bacilli</taxon>
        <taxon>Bacillales</taxon>
        <taxon>Caryophanaceae</taxon>
        <taxon>Metasolibacillus</taxon>
    </lineage>
</organism>
<evidence type="ECO:0000259" key="1">
    <source>
        <dbReference type="Pfam" id="PF12671"/>
    </source>
</evidence>
<evidence type="ECO:0000313" key="2">
    <source>
        <dbReference type="EMBL" id="MEC1178609.1"/>
    </source>
</evidence>
<dbReference type="EMBL" id="JARSFG010000012">
    <property type="protein sequence ID" value="MEC1178609.1"/>
    <property type="molecule type" value="Genomic_DNA"/>
</dbReference>
<dbReference type="PANTHER" id="PTHR40032">
    <property type="entry name" value="EXPORTED PROTEIN-RELATED"/>
    <property type="match status" value="1"/>
</dbReference>
<dbReference type="Pfam" id="PF12671">
    <property type="entry name" value="Amidase_6"/>
    <property type="match status" value="1"/>
</dbReference>
<sequence length="165" mass="18993">MRYNREQAVAYARRWWNDRNPAFPAFQNDCTNFVSQCLYAGGAPMRGAPNQSTGWWILPEQGIWSFSWSVAHSLRWYLETSKEGLTATRVYSPTELEIGDVIAYDFSGDNRIDHTTIVTSIQGGVPYVHAHTSDSADRAYHYRDSTAATPNMRYYYFHIADVFSW</sequence>
<dbReference type="AlphaFoldDB" id="A0AAW9NIW6"/>
<comment type="caution">
    <text evidence="2">The sequence shown here is derived from an EMBL/GenBank/DDBJ whole genome shotgun (WGS) entry which is preliminary data.</text>
</comment>
<reference evidence="2 3" key="1">
    <citation type="submission" date="2023-03" db="EMBL/GenBank/DDBJ databases">
        <title>Bacillus Genome Sequencing.</title>
        <authorList>
            <person name="Dunlap C."/>
        </authorList>
    </citation>
    <scope>NUCLEOTIDE SEQUENCE [LARGE SCALE GENOMIC DNA]</scope>
    <source>
        <strain evidence="2 3">B-59205</strain>
    </source>
</reference>
<dbReference type="Proteomes" id="UP001344888">
    <property type="component" value="Unassembled WGS sequence"/>
</dbReference>
<dbReference type="PANTHER" id="PTHR40032:SF1">
    <property type="entry name" value="EXPORTED PROTEIN"/>
    <property type="match status" value="1"/>
</dbReference>
<accession>A0AAW9NIW6</accession>
<keyword evidence="3" id="KW-1185">Reference proteome</keyword>
<name>A0AAW9NIW6_9BACL</name>
<dbReference type="InterPro" id="IPR024301">
    <property type="entry name" value="Amidase_6"/>
</dbReference>
<gene>
    <name evidence="2" type="ORF">P9B03_08955</name>
</gene>